<keyword evidence="2" id="KW-0805">Transcription regulation</keyword>
<dbReference type="Pfam" id="PF08281">
    <property type="entry name" value="Sigma70_r4_2"/>
    <property type="match status" value="1"/>
</dbReference>
<dbReference type="InterPro" id="IPR039425">
    <property type="entry name" value="RNA_pol_sigma-70-like"/>
</dbReference>
<dbReference type="SUPFAM" id="SSF88659">
    <property type="entry name" value="Sigma3 and sigma4 domains of RNA polymerase sigma factors"/>
    <property type="match status" value="1"/>
</dbReference>
<keyword evidence="4" id="KW-0804">Transcription</keyword>
<gene>
    <name evidence="7" type="ORF">MTR64_07790</name>
</gene>
<dbReference type="PANTHER" id="PTHR43133">
    <property type="entry name" value="RNA POLYMERASE ECF-TYPE SIGMA FACTO"/>
    <property type="match status" value="1"/>
</dbReference>
<evidence type="ECO:0000259" key="5">
    <source>
        <dbReference type="Pfam" id="PF04542"/>
    </source>
</evidence>
<dbReference type="InterPro" id="IPR013249">
    <property type="entry name" value="RNA_pol_sigma70_r4_t2"/>
</dbReference>
<evidence type="ECO:0000313" key="8">
    <source>
        <dbReference type="Proteomes" id="UP001162880"/>
    </source>
</evidence>
<keyword evidence="3" id="KW-0731">Sigma factor</keyword>
<dbReference type="Pfam" id="PF04542">
    <property type="entry name" value="Sigma70_r2"/>
    <property type="match status" value="1"/>
</dbReference>
<dbReference type="InterPro" id="IPR014284">
    <property type="entry name" value="RNA_pol_sigma-70_dom"/>
</dbReference>
<dbReference type="InterPro" id="IPR007627">
    <property type="entry name" value="RNA_pol_sigma70_r2"/>
</dbReference>
<protein>
    <submittedName>
        <fullName evidence="7">Sigma-70 family RNA polymerase sigma factor</fullName>
    </submittedName>
</protein>
<organism evidence="7 8">
    <name type="scientific">Novosphingobium album</name>
    <name type="common">ex Hu et al. 2023</name>
    <dbReference type="NCBI Taxonomy" id="2930093"/>
    <lineage>
        <taxon>Bacteria</taxon>
        <taxon>Pseudomonadati</taxon>
        <taxon>Pseudomonadota</taxon>
        <taxon>Alphaproteobacteria</taxon>
        <taxon>Sphingomonadales</taxon>
        <taxon>Sphingomonadaceae</taxon>
        <taxon>Novosphingobium</taxon>
    </lineage>
</organism>
<comment type="similarity">
    <text evidence="1">Belongs to the sigma-70 factor family. ECF subfamily.</text>
</comment>
<evidence type="ECO:0000313" key="7">
    <source>
        <dbReference type="EMBL" id="MCJ2178461.1"/>
    </source>
</evidence>
<feature type="domain" description="RNA polymerase sigma-70 region 2" evidence="5">
    <location>
        <begin position="17"/>
        <end position="79"/>
    </location>
</feature>
<dbReference type="EMBL" id="JALHLE010000009">
    <property type="protein sequence ID" value="MCJ2178461.1"/>
    <property type="molecule type" value="Genomic_DNA"/>
</dbReference>
<dbReference type="NCBIfam" id="TIGR02937">
    <property type="entry name" value="sigma70-ECF"/>
    <property type="match status" value="1"/>
</dbReference>
<evidence type="ECO:0000256" key="3">
    <source>
        <dbReference type="ARBA" id="ARBA00023082"/>
    </source>
</evidence>
<dbReference type="InterPro" id="IPR036388">
    <property type="entry name" value="WH-like_DNA-bd_sf"/>
</dbReference>
<evidence type="ECO:0000256" key="1">
    <source>
        <dbReference type="ARBA" id="ARBA00010641"/>
    </source>
</evidence>
<evidence type="ECO:0000256" key="2">
    <source>
        <dbReference type="ARBA" id="ARBA00023015"/>
    </source>
</evidence>
<dbReference type="RefSeq" id="WP_243992533.1">
    <property type="nucleotide sequence ID" value="NZ_JALHLE010000009.1"/>
</dbReference>
<comment type="caution">
    <text evidence="7">The sequence shown here is derived from an EMBL/GenBank/DDBJ whole genome shotgun (WGS) entry which is preliminary data.</text>
</comment>
<dbReference type="SUPFAM" id="SSF88946">
    <property type="entry name" value="Sigma2 domain of RNA polymerase sigma factors"/>
    <property type="match status" value="1"/>
</dbReference>
<accession>A0ABT0B079</accession>
<dbReference type="InterPro" id="IPR013324">
    <property type="entry name" value="RNA_pol_sigma_r3/r4-like"/>
</dbReference>
<dbReference type="Gene3D" id="1.10.1740.10">
    <property type="match status" value="1"/>
</dbReference>
<keyword evidence="8" id="KW-1185">Reference proteome</keyword>
<dbReference type="InterPro" id="IPR013325">
    <property type="entry name" value="RNA_pol_sigma_r2"/>
</dbReference>
<feature type="domain" description="RNA polymerase sigma factor 70 region 4 type 2" evidence="6">
    <location>
        <begin position="109"/>
        <end position="160"/>
    </location>
</feature>
<proteinExistence type="inferred from homology"/>
<dbReference type="Proteomes" id="UP001162880">
    <property type="component" value="Unassembled WGS sequence"/>
</dbReference>
<reference evidence="7" key="1">
    <citation type="submission" date="2022-03" db="EMBL/GenBank/DDBJ databases">
        <title>Identification of a novel bacterium isolated from mangrove sediments.</title>
        <authorList>
            <person name="Pan X."/>
        </authorList>
    </citation>
    <scope>NUCLEOTIDE SEQUENCE</scope>
    <source>
        <strain evidence="7">B2580</strain>
    </source>
</reference>
<dbReference type="Gene3D" id="1.10.10.10">
    <property type="entry name" value="Winged helix-like DNA-binding domain superfamily/Winged helix DNA-binding domain"/>
    <property type="match status" value="1"/>
</dbReference>
<evidence type="ECO:0000256" key="4">
    <source>
        <dbReference type="ARBA" id="ARBA00023163"/>
    </source>
</evidence>
<name>A0ABT0B079_9SPHN</name>
<sequence>MDDLRDRLDWFKCVVLPHEGALRARLRSLRADPQDLDDTVAEVLARAYANHRWHEVKQGRPYLFTIARNLLIDQVRRKKIVSFETVTDLDQLQGQGNLEAQLCARDQLRRIERIIATMPAQAARAFYLRRVEQKTPTEIAVEMKLSVYTVEKHLSKAFRHFMRAIAEQEAADCVEPRQCQSEGNDRAAGG</sequence>
<evidence type="ECO:0000259" key="6">
    <source>
        <dbReference type="Pfam" id="PF08281"/>
    </source>
</evidence>
<dbReference type="PANTHER" id="PTHR43133:SF63">
    <property type="entry name" value="RNA POLYMERASE SIGMA FACTOR FECI-RELATED"/>
    <property type="match status" value="1"/>
</dbReference>